<evidence type="ECO:0000256" key="1">
    <source>
        <dbReference type="SAM" id="MobiDB-lite"/>
    </source>
</evidence>
<dbReference type="GO" id="GO:0031505">
    <property type="term" value="P:fungal-type cell wall organization"/>
    <property type="evidence" value="ECO:0007669"/>
    <property type="project" value="TreeGrafter"/>
</dbReference>
<proteinExistence type="predicted"/>
<evidence type="ECO:0008006" key="5">
    <source>
        <dbReference type="Google" id="ProtNLM"/>
    </source>
</evidence>
<dbReference type="AlphaFoldDB" id="A0A6A6E116"/>
<dbReference type="Proteomes" id="UP000800200">
    <property type="component" value="Unassembled WGS sequence"/>
</dbReference>
<protein>
    <recommendedName>
        <fullName evidence="5">Integral membrane protein-like protein</fullName>
    </recommendedName>
</protein>
<keyword evidence="2" id="KW-0812">Transmembrane</keyword>
<dbReference type="PANTHER" id="PTHR28019">
    <property type="entry name" value="CELL MEMBRANE PROTEIN YLR413W-RELATED"/>
    <property type="match status" value="1"/>
</dbReference>
<evidence type="ECO:0000256" key="2">
    <source>
        <dbReference type="SAM" id="Phobius"/>
    </source>
</evidence>
<name>A0A6A6E116_9PEZI</name>
<accession>A0A6A6E116</accession>
<feature type="transmembrane region" description="Helical" evidence="2">
    <location>
        <begin position="301"/>
        <end position="325"/>
    </location>
</feature>
<feature type="transmembrane region" description="Helical" evidence="2">
    <location>
        <begin position="256"/>
        <end position="281"/>
    </location>
</feature>
<dbReference type="OrthoDB" id="4159154at2759"/>
<dbReference type="EMBL" id="ML994633">
    <property type="protein sequence ID" value="KAF2185484.1"/>
    <property type="molecule type" value="Genomic_DNA"/>
</dbReference>
<gene>
    <name evidence="3" type="ORF">K469DRAFT_665086</name>
</gene>
<sequence length="362" mass="39517">MRKFRFSAIIPFACAVVSFALTLVLLSAGSKPGQLDDQYMVSLNTSKVGQNIIRFEPATSTSASPTSTSTSPSNPLDPLNPFSTSNPLNPNNPNNPLSGLNDILDPVVGNLTDAIDGGLQDSVNTIISALVDTVGVRDFYHLFLMKVCEGDATNSTNPENEVRIDRCSSYEDEEAGLKKITSNIQSSVVVGTTNISVPLIGELTNSLNTLSSTVSSVRKVVIAFLIISLVGSGLSFISTLPAIFFQQSRMLVYFSLFWPSLAATFQFLAACVLTAMIVTIAQLVGGFGAAVSIHIREGAKALLFVWLSWLFILIANVYWFCIWFVEVRTWAFVRRERTEEERGNWRGIGKEVIRDLKGRKGE</sequence>
<dbReference type="PANTHER" id="PTHR28019:SF7">
    <property type="entry name" value="SUR7 PROTEIN"/>
    <property type="match status" value="1"/>
</dbReference>
<dbReference type="InterPro" id="IPR052413">
    <property type="entry name" value="SUR7_domain"/>
</dbReference>
<keyword evidence="2" id="KW-0472">Membrane</keyword>
<feature type="transmembrane region" description="Helical" evidence="2">
    <location>
        <begin position="220"/>
        <end position="244"/>
    </location>
</feature>
<dbReference type="InterPro" id="IPR009571">
    <property type="entry name" value="SUR7/Rim9-like_fungi"/>
</dbReference>
<dbReference type="Pfam" id="PF06687">
    <property type="entry name" value="SUR7"/>
    <property type="match status" value="1"/>
</dbReference>
<evidence type="ECO:0000313" key="3">
    <source>
        <dbReference type="EMBL" id="KAF2185484.1"/>
    </source>
</evidence>
<reference evidence="3" key="1">
    <citation type="journal article" date="2020" name="Stud. Mycol.">
        <title>101 Dothideomycetes genomes: a test case for predicting lifestyles and emergence of pathogens.</title>
        <authorList>
            <person name="Haridas S."/>
            <person name="Albert R."/>
            <person name="Binder M."/>
            <person name="Bloem J."/>
            <person name="Labutti K."/>
            <person name="Salamov A."/>
            <person name="Andreopoulos B."/>
            <person name="Baker S."/>
            <person name="Barry K."/>
            <person name="Bills G."/>
            <person name="Bluhm B."/>
            <person name="Cannon C."/>
            <person name="Castanera R."/>
            <person name="Culley D."/>
            <person name="Daum C."/>
            <person name="Ezra D."/>
            <person name="Gonzalez J."/>
            <person name="Henrissat B."/>
            <person name="Kuo A."/>
            <person name="Liang C."/>
            <person name="Lipzen A."/>
            <person name="Lutzoni F."/>
            <person name="Magnuson J."/>
            <person name="Mondo S."/>
            <person name="Nolan M."/>
            <person name="Ohm R."/>
            <person name="Pangilinan J."/>
            <person name="Park H.-J."/>
            <person name="Ramirez L."/>
            <person name="Alfaro M."/>
            <person name="Sun H."/>
            <person name="Tritt A."/>
            <person name="Yoshinaga Y."/>
            <person name="Zwiers L.-H."/>
            <person name="Turgeon B."/>
            <person name="Goodwin S."/>
            <person name="Spatafora J."/>
            <person name="Crous P."/>
            <person name="Grigoriev I."/>
        </authorList>
    </citation>
    <scope>NUCLEOTIDE SEQUENCE</scope>
    <source>
        <strain evidence="3">CBS 207.26</strain>
    </source>
</reference>
<organism evidence="3 4">
    <name type="scientific">Zopfia rhizophila CBS 207.26</name>
    <dbReference type="NCBI Taxonomy" id="1314779"/>
    <lineage>
        <taxon>Eukaryota</taxon>
        <taxon>Fungi</taxon>
        <taxon>Dikarya</taxon>
        <taxon>Ascomycota</taxon>
        <taxon>Pezizomycotina</taxon>
        <taxon>Dothideomycetes</taxon>
        <taxon>Dothideomycetes incertae sedis</taxon>
        <taxon>Zopfiaceae</taxon>
        <taxon>Zopfia</taxon>
    </lineage>
</organism>
<keyword evidence="4" id="KW-1185">Reference proteome</keyword>
<evidence type="ECO:0000313" key="4">
    <source>
        <dbReference type="Proteomes" id="UP000800200"/>
    </source>
</evidence>
<keyword evidence="2" id="KW-1133">Transmembrane helix</keyword>
<dbReference type="GO" id="GO:0051285">
    <property type="term" value="C:cell cortex of cell tip"/>
    <property type="evidence" value="ECO:0007669"/>
    <property type="project" value="TreeGrafter"/>
</dbReference>
<dbReference type="GO" id="GO:0005886">
    <property type="term" value="C:plasma membrane"/>
    <property type="evidence" value="ECO:0007669"/>
    <property type="project" value="InterPro"/>
</dbReference>
<feature type="region of interest" description="Disordered" evidence="1">
    <location>
        <begin position="59"/>
        <end position="100"/>
    </location>
</feature>